<name>A0ABD2MT54_9CUCU</name>
<comment type="caution">
    <text evidence="2">The sequence shown here is derived from an EMBL/GenBank/DDBJ whole genome shotgun (WGS) entry which is preliminary data.</text>
</comment>
<dbReference type="Proteomes" id="UP001516400">
    <property type="component" value="Unassembled WGS sequence"/>
</dbReference>
<dbReference type="InterPro" id="IPR009832">
    <property type="entry name" value="DUF1397"/>
</dbReference>
<dbReference type="EMBL" id="JABFTP020000021">
    <property type="protein sequence ID" value="KAL3269571.1"/>
    <property type="molecule type" value="Genomic_DNA"/>
</dbReference>
<sequence>MQKITTFVVFLLTVVGETLCANETSGWSDIEQLGFFQASLLHTLDVPVRGCYEKKDVLKAEYEKAVQCVKDVKSTTSFCQTFVFHFEPCVQKLLDLYEGCDVSSERGIRAALVNSLVGEAKFLCQTDGEHIFEFVNPCVFKTFENSKTCIKNVTSVTFITHMNPQPGESILEPVCQMVSGIKDCFSPEFSKECHNEITKDSFHKLYSVEAKPCNVVIAYISQLFMFF</sequence>
<reference evidence="2 3" key="1">
    <citation type="journal article" date="2021" name="BMC Biol.">
        <title>Horizontally acquired antibacterial genes associated with adaptive radiation of ladybird beetles.</title>
        <authorList>
            <person name="Li H.S."/>
            <person name="Tang X.F."/>
            <person name="Huang Y.H."/>
            <person name="Xu Z.Y."/>
            <person name="Chen M.L."/>
            <person name="Du X.Y."/>
            <person name="Qiu B.Y."/>
            <person name="Chen P.T."/>
            <person name="Zhang W."/>
            <person name="Slipinski A."/>
            <person name="Escalona H.E."/>
            <person name="Waterhouse R.M."/>
            <person name="Zwick A."/>
            <person name="Pang H."/>
        </authorList>
    </citation>
    <scope>NUCLEOTIDE SEQUENCE [LARGE SCALE GENOMIC DNA]</scope>
    <source>
        <strain evidence="2">SYSU2018</strain>
    </source>
</reference>
<accession>A0ABD2MT54</accession>
<dbReference type="AlphaFoldDB" id="A0ABD2MT54"/>
<proteinExistence type="predicted"/>
<feature type="chain" id="PRO_5044875802" description="DUF19 domain-containing protein" evidence="1">
    <location>
        <begin position="21"/>
        <end position="227"/>
    </location>
</feature>
<keyword evidence="3" id="KW-1185">Reference proteome</keyword>
<organism evidence="2 3">
    <name type="scientific">Cryptolaemus montrouzieri</name>
    <dbReference type="NCBI Taxonomy" id="559131"/>
    <lineage>
        <taxon>Eukaryota</taxon>
        <taxon>Metazoa</taxon>
        <taxon>Ecdysozoa</taxon>
        <taxon>Arthropoda</taxon>
        <taxon>Hexapoda</taxon>
        <taxon>Insecta</taxon>
        <taxon>Pterygota</taxon>
        <taxon>Neoptera</taxon>
        <taxon>Endopterygota</taxon>
        <taxon>Coleoptera</taxon>
        <taxon>Polyphaga</taxon>
        <taxon>Cucujiformia</taxon>
        <taxon>Coccinelloidea</taxon>
        <taxon>Coccinellidae</taxon>
        <taxon>Scymninae</taxon>
        <taxon>Scymnini</taxon>
        <taxon>Cryptolaemus</taxon>
    </lineage>
</organism>
<evidence type="ECO:0000256" key="1">
    <source>
        <dbReference type="SAM" id="SignalP"/>
    </source>
</evidence>
<keyword evidence="1" id="KW-0732">Signal</keyword>
<protein>
    <recommendedName>
        <fullName evidence="4">DUF19 domain-containing protein</fullName>
    </recommendedName>
</protein>
<evidence type="ECO:0000313" key="3">
    <source>
        <dbReference type="Proteomes" id="UP001516400"/>
    </source>
</evidence>
<feature type="signal peptide" evidence="1">
    <location>
        <begin position="1"/>
        <end position="20"/>
    </location>
</feature>
<dbReference type="Pfam" id="PF07165">
    <property type="entry name" value="DUF1397"/>
    <property type="match status" value="1"/>
</dbReference>
<evidence type="ECO:0000313" key="2">
    <source>
        <dbReference type="EMBL" id="KAL3269571.1"/>
    </source>
</evidence>
<evidence type="ECO:0008006" key="4">
    <source>
        <dbReference type="Google" id="ProtNLM"/>
    </source>
</evidence>
<gene>
    <name evidence="2" type="ORF">HHI36_008636</name>
</gene>